<reference evidence="1" key="1">
    <citation type="journal article" date="2020" name="Fungal Divers.">
        <title>Resolving the Mortierellaceae phylogeny through synthesis of multi-gene phylogenetics and phylogenomics.</title>
        <authorList>
            <person name="Vandepol N."/>
            <person name="Liber J."/>
            <person name="Desiro A."/>
            <person name="Na H."/>
            <person name="Kennedy M."/>
            <person name="Barry K."/>
            <person name="Grigoriev I.V."/>
            <person name="Miller A.N."/>
            <person name="O'Donnell K."/>
            <person name="Stajich J.E."/>
            <person name="Bonito G."/>
        </authorList>
    </citation>
    <scope>NUCLEOTIDE SEQUENCE</scope>
    <source>
        <strain evidence="1">KOD948</strain>
    </source>
</reference>
<proteinExistence type="predicted"/>
<dbReference type="EMBL" id="JAAAJA010000194">
    <property type="protein sequence ID" value="KAG0259209.1"/>
    <property type="molecule type" value="Genomic_DNA"/>
</dbReference>
<protein>
    <submittedName>
        <fullName evidence="1">Uncharacterized protein</fullName>
    </submittedName>
</protein>
<gene>
    <name evidence="1" type="ORF">BG011_002799</name>
</gene>
<name>A0A9P6U4U9_9FUNG</name>
<keyword evidence="2" id="KW-1185">Reference proteome</keyword>
<sequence>MVKFLTKLIQAAGDEDRSWIVPEQIIPKEMSGSASGSSHVRFGAGKWVYSGAEVMDGMVKEGKYKALSSSAFMRADTSLLVYAQWTIRVAYEFQQLTKYRPRRSSPLLIALEADDSALNAEQNAGNHSTQSIVLKTPQSSRLHCVLCFQGSPSSAALSDGFVEEPKSPITLDITKPNLPSLMARDQVLKQIDIRNEDGALSSVPMYSMEQLFRNHPMGFEAIHQSCLEQLQRTSKPGLETLPYKIGVVENKDAIPVSMGLWKLASIWPRTL</sequence>
<evidence type="ECO:0000313" key="2">
    <source>
        <dbReference type="Proteomes" id="UP000726737"/>
    </source>
</evidence>
<comment type="caution">
    <text evidence="1">The sequence shown here is derived from an EMBL/GenBank/DDBJ whole genome shotgun (WGS) entry which is preliminary data.</text>
</comment>
<dbReference type="Proteomes" id="UP000726737">
    <property type="component" value="Unassembled WGS sequence"/>
</dbReference>
<accession>A0A9P6U4U9</accession>
<dbReference type="AlphaFoldDB" id="A0A9P6U4U9"/>
<dbReference type="OrthoDB" id="3363286at2759"/>
<evidence type="ECO:0000313" key="1">
    <source>
        <dbReference type="EMBL" id="KAG0259209.1"/>
    </source>
</evidence>
<organism evidence="1 2">
    <name type="scientific">Mortierella polycephala</name>
    <dbReference type="NCBI Taxonomy" id="41804"/>
    <lineage>
        <taxon>Eukaryota</taxon>
        <taxon>Fungi</taxon>
        <taxon>Fungi incertae sedis</taxon>
        <taxon>Mucoromycota</taxon>
        <taxon>Mortierellomycotina</taxon>
        <taxon>Mortierellomycetes</taxon>
        <taxon>Mortierellales</taxon>
        <taxon>Mortierellaceae</taxon>
        <taxon>Mortierella</taxon>
    </lineage>
</organism>